<name>C6XQV4_HIRBI</name>
<feature type="domain" description="Deacetylase PdaC" evidence="3">
    <location>
        <begin position="140"/>
        <end position="205"/>
    </location>
</feature>
<evidence type="ECO:0000256" key="2">
    <source>
        <dbReference type="SAM" id="Phobius"/>
    </source>
</evidence>
<dbReference type="RefSeq" id="WP_015826860.1">
    <property type="nucleotide sequence ID" value="NC_012982.1"/>
</dbReference>
<evidence type="ECO:0000313" key="4">
    <source>
        <dbReference type="EMBL" id="ACT58710.1"/>
    </source>
</evidence>
<keyword evidence="2" id="KW-0812">Transmembrane</keyword>
<dbReference type="OrthoDB" id="4760806at2"/>
<accession>C6XQV4</accession>
<feature type="region of interest" description="Disordered" evidence="1">
    <location>
        <begin position="44"/>
        <end position="109"/>
    </location>
</feature>
<dbReference type="Proteomes" id="UP000002745">
    <property type="component" value="Chromosome"/>
</dbReference>
<feature type="compositionally biased region" description="Polar residues" evidence="1">
    <location>
        <begin position="56"/>
        <end position="82"/>
    </location>
</feature>
<dbReference type="eggNOG" id="ENOG5031DQ0">
    <property type="taxonomic scope" value="Bacteria"/>
</dbReference>
<keyword evidence="5" id="KW-1185">Reference proteome</keyword>
<evidence type="ECO:0000256" key="1">
    <source>
        <dbReference type="SAM" id="MobiDB-lite"/>
    </source>
</evidence>
<dbReference type="STRING" id="582402.Hbal_1016"/>
<proteinExistence type="predicted"/>
<protein>
    <recommendedName>
        <fullName evidence="3">Deacetylase PdaC domain-containing protein</fullName>
    </recommendedName>
</protein>
<keyword evidence="2" id="KW-0472">Membrane</keyword>
<dbReference type="Gene3D" id="3.30.565.40">
    <property type="entry name" value="Fervidobacterium nodosum Rt17-B1 like"/>
    <property type="match status" value="1"/>
</dbReference>
<dbReference type="Pfam" id="PF13739">
    <property type="entry name" value="PdaC"/>
    <property type="match status" value="1"/>
</dbReference>
<feature type="transmembrane region" description="Helical" evidence="2">
    <location>
        <begin position="14"/>
        <end position="36"/>
    </location>
</feature>
<evidence type="ECO:0000259" key="3">
    <source>
        <dbReference type="Pfam" id="PF13739"/>
    </source>
</evidence>
<dbReference type="HOGENOM" id="CLU_813233_0_0_5"/>
<dbReference type="InterPro" id="IPR025303">
    <property type="entry name" value="PdaC"/>
</dbReference>
<sequence length="341" mass="37157">MAVKKSKGLFGDEALSITIAISTALITALFTIIGGASNGAHQLHTGPTIETDKDSTIATSGKTNTQTTPEKPVQNVTPSSVVPKTDDKDVAEATPSIEATPIAPRPGANRYAENMRLDLPEIEFEARFPTGSSEEPAYLPIMKKIGSYRDRLKADAIEAKETALANDLTFHPWDVDIQFAEIQRSGNIVSAKGREYSYTGGAHPNLNWQGLIAEIDTGKSINLENLFHPRIGISPALAIAACEQLKQAKIERIGETTIDGEPIECASNRMKERIFGAEIALTSSDIDQKFGGILFMFAPYTLGPYVEGPYTIIVEQEIFHLDLRPEYQELFGGNALRLHVE</sequence>
<organism evidence="4 5">
    <name type="scientific">Hirschia baltica (strain ATCC 49814 / DSM 5838 / IFAM 1418)</name>
    <dbReference type="NCBI Taxonomy" id="582402"/>
    <lineage>
        <taxon>Bacteria</taxon>
        <taxon>Pseudomonadati</taxon>
        <taxon>Pseudomonadota</taxon>
        <taxon>Alphaproteobacteria</taxon>
        <taxon>Hyphomonadales</taxon>
        <taxon>Hyphomonadaceae</taxon>
        <taxon>Hirschia</taxon>
    </lineage>
</organism>
<dbReference type="AlphaFoldDB" id="C6XQV4"/>
<dbReference type="EMBL" id="CP001678">
    <property type="protein sequence ID" value="ACT58710.1"/>
    <property type="molecule type" value="Genomic_DNA"/>
</dbReference>
<dbReference type="KEGG" id="hba:Hbal_1016"/>
<gene>
    <name evidence="4" type="ordered locus">Hbal_1016</name>
</gene>
<keyword evidence="2" id="KW-1133">Transmembrane helix</keyword>
<evidence type="ECO:0000313" key="5">
    <source>
        <dbReference type="Proteomes" id="UP000002745"/>
    </source>
</evidence>
<reference evidence="5" key="1">
    <citation type="journal article" date="2011" name="J. Bacteriol.">
        <title>Genome sequences of eight morphologically diverse alphaproteobacteria.</title>
        <authorList>
            <consortium name="US DOE Joint Genome Institute"/>
            <person name="Brown P.J."/>
            <person name="Kysela D.T."/>
            <person name="Buechlein A."/>
            <person name="Hemmerich C."/>
            <person name="Brun Y.V."/>
        </authorList>
    </citation>
    <scope>NUCLEOTIDE SEQUENCE [LARGE SCALE GENOMIC DNA]</scope>
    <source>
        <strain evidence="5">ATCC 49814 / DSM 5838 / IFAM 1418</strain>
    </source>
</reference>